<dbReference type="Pfam" id="PF00326">
    <property type="entry name" value="Peptidase_S9"/>
    <property type="match status" value="1"/>
</dbReference>
<feature type="region of interest" description="Disordered" evidence="2">
    <location>
        <begin position="1"/>
        <end position="27"/>
    </location>
</feature>
<proteinExistence type="predicted"/>
<dbReference type="EMBL" id="SSMQ01000040">
    <property type="protein sequence ID" value="TKD01350.1"/>
    <property type="molecule type" value="Genomic_DNA"/>
</dbReference>
<reference evidence="4 5" key="1">
    <citation type="submission" date="2019-04" db="EMBL/GenBank/DDBJ databases">
        <authorList>
            <person name="Li Y."/>
            <person name="Wang J."/>
        </authorList>
    </citation>
    <scope>NUCLEOTIDE SEQUENCE [LARGE SCALE GENOMIC DNA]</scope>
    <source>
        <strain evidence="4 5">DSM 14668</strain>
    </source>
</reference>
<evidence type="ECO:0000256" key="2">
    <source>
        <dbReference type="SAM" id="MobiDB-lite"/>
    </source>
</evidence>
<sequence>MQDHEERTLAGRAQIEEHGPLRRAVGRRFERHGLDPGDALFPRPEARGALAAWKSGGERERGLHALHALGARRPLRDRKKRHERHQGKEPNTILGTMHAVVSRSAGIAAPPSRGHASRMNCECCVRSSAPRNDAMRHGDCVLYGHGTNVSRRARPRREGAMPSPIVSMLVLLAGILVSGCRETPTAHAEPHAPPQASTPRPAPMPGERTREPLSLIPEFPRAAGGPFPFGAQDFSVWQARIPRIEEVEINSSLDGSKQRALLYDPGRPEPRPLLVALHSWSENYLQNIGIPYGIFAERNGWVLIHPDHRGPYRSPASTASALAQRDVLDAIDYAKQRARVDPTRIYLVGYSGSAMTSLVLAGRYPEIWAGVVSWVPIYDLVDWYGWLRSNLPERHYAHEVAAACGGAPRPGTAAADECRRRSPRSHLQAARGRVNVYLGVGLWDQLVPPDHALRAFNDLAAPADRVPVEDIGRITKTRSIPETLGAPEARPLYEAAKAKVVFERTSERATVVVFQGGHDVIYNAGLSWLSSQRRTVLP</sequence>
<dbReference type="SUPFAM" id="SSF53474">
    <property type="entry name" value="alpha/beta-Hydrolases"/>
    <property type="match status" value="1"/>
</dbReference>
<evidence type="ECO:0000256" key="1">
    <source>
        <dbReference type="ARBA" id="ARBA00022801"/>
    </source>
</evidence>
<feature type="compositionally biased region" description="Basic and acidic residues" evidence="2">
    <location>
        <begin position="1"/>
        <end position="20"/>
    </location>
</feature>
<dbReference type="AlphaFoldDB" id="A0A4U1J2M9"/>
<keyword evidence="5" id="KW-1185">Reference proteome</keyword>
<dbReference type="PANTHER" id="PTHR22946">
    <property type="entry name" value="DIENELACTONE HYDROLASE DOMAIN-CONTAINING PROTEIN-RELATED"/>
    <property type="match status" value="1"/>
</dbReference>
<dbReference type="PANTHER" id="PTHR22946:SF9">
    <property type="entry name" value="POLYKETIDE TRANSFERASE AF380"/>
    <property type="match status" value="1"/>
</dbReference>
<evidence type="ECO:0000313" key="5">
    <source>
        <dbReference type="Proteomes" id="UP000309215"/>
    </source>
</evidence>
<dbReference type="Gene3D" id="3.40.50.1820">
    <property type="entry name" value="alpha/beta hydrolase"/>
    <property type="match status" value="1"/>
</dbReference>
<evidence type="ECO:0000313" key="4">
    <source>
        <dbReference type="EMBL" id="TKD01350.1"/>
    </source>
</evidence>
<dbReference type="InterPro" id="IPR029058">
    <property type="entry name" value="AB_hydrolase_fold"/>
</dbReference>
<accession>A0A4U1J2M9</accession>
<dbReference type="OrthoDB" id="1092902at2"/>
<evidence type="ECO:0000259" key="3">
    <source>
        <dbReference type="Pfam" id="PF00326"/>
    </source>
</evidence>
<feature type="region of interest" description="Disordered" evidence="2">
    <location>
        <begin position="182"/>
        <end position="211"/>
    </location>
</feature>
<dbReference type="Proteomes" id="UP000309215">
    <property type="component" value="Unassembled WGS sequence"/>
</dbReference>
<dbReference type="GO" id="GO:0052689">
    <property type="term" value="F:carboxylic ester hydrolase activity"/>
    <property type="evidence" value="ECO:0007669"/>
    <property type="project" value="UniProtKB-ARBA"/>
</dbReference>
<feature type="domain" description="Peptidase S9 prolyl oligopeptidase catalytic" evidence="3">
    <location>
        <begin position="325"/>
        <end position="460"/>
    </location>
</feature>
<dbReference type="GO" id="GO:0008236">
    <property type="term" value="F:serine-type peptidase activity"/>
    <property type="evidence" value="ECO:0007669"/>
    <property type="project" value="InterPro"/>
</dbReference>
<dbReference type="InterPro" id="IPR001375">
    <property type="entry name" value="Peptidase_S9_cat"/>
</dbReference>
<dbReference type="GO" id="GO:0006508">
    <property type="term" value="P:proteolysis"/>
    <property type="evidence" value="ECO:0007669"/>
    <property type="project" value="InterPro"/>
</dbReference>
<keyword evidence="1 4" id="KW-0378">Hydrolase</keyword>
<protein>
    <submittedName>
        <fullName evidence="4">Alpha/beta fold hydrolase</fullName>
    </submittedName>
</protein>
<name>A0A4U1J2M9_9BACT</name>
<comment type="caution">
    <text evidence="4">The sequence shown here is derived from an EMBL/GenBank/DDBJ whole genome shotgun (WGS) entry which is preliminary data.</text>
</comment>
<organism evidence="4 5">
    <name type="scientific">Polyangium fumosum</name>
    <dbReference type="NCBI Taxonomy" id="889272"/>
    <lineage>
        <taxon>Bacteria</taxon>
        <taxon>Pseudomonadati</taxon>
        <taxon>Myxococcota</taxon>
        <taxon>Polyangia</taxon>
        <taxon>Polyangiales</taxon>
        <taxon>Polyangiaceae</taxon>
        <taxon>Polyangium</taxon>
    </lineage>
</organism>
<dbReference type="InterPro" id="IPR050261">
    <property type="entry name" value="FrsA_esterase"/>
</dbReference>
<gene>
    <name evidence="4" type="ORF">E8A74_31385</name>
</gene>